<sequence length="195" mass="20780">MSQSCVMSLVSANLRRSSFFLCSSKSKPWLITTANSVSCAFKPVRGFMSLSSNLTRFDFVNQTGPPEIQFPGGSPSEEELPSRPSRGPELTPLEVPELPNIPEIEPSDTPPEVTTVPSDPPPLGPPQNPGPEFPVPPSPPPPMPDTPKIPTPETPPDIVPPTWDPPRSPEIPPPGIDPPSPGIDPPPPPMGPTIM</sequence>
<accession>A0A565C0N4</accession>
<comment type="caution">
    <text evidence="2">The sequence shown here is derived from an EMBL/GenBank/DDBJ whole genome shotgun (WGS) entry which is preliminary data.</text>
</comment>
<name>A0A565C0N4_9BRAS</name>
<reference evidence="2" key="1">
    <citation type="submission" date="2019-07" db="EMBL/GenBank/DDBJ databases">
        <authorList>
            <person name="Dittberner H."/>
        </authorList>
    </citation>
    <scope>NUCLEOTIDE SEQUENCE [LARGE SCALE GENOMIC DNA]</scope>
</reference>
<dbReference type="OrthoDB" id="1113790at2759"/>
<keyword evidence="3" id="KW-1185">Reference proteome</keyword>
<dbReference type="EMBL" id="CABITT030000006">
    <property type="protein sequence ID" value="VVB07199.1"/>
    <property type="molecule type" value="Genomic_DNA"/>
</dbReference>
<evidence type="ECO:0000313" key="2">
    <source>
        <dbReference type="EMBL" id="VVB07199.1"/>
    </source>
</evidence>
<protein>
    <submittedName>
        <fullName evidence="2">Uncharacterized protein</fullName>
    </submittedName>
</protein>
<dbReference type="Proteomes" id="UP000489600">
    <property type="component" value="Unassembled WGS sequence"/>
</dbReference>
<dbReference type="AlphaFoldDB" id="A0A565C0N4"/>
<feature type="compositionally biased region" description="Low complexity" evidence="1">
    <location>
        <begin position="82"/>
        <end position="98"/>
    </location>
</feature>
<organism evidence="2 3">
    <name type="scientific">Arabis nemorensis</name>
    <dbReference type="NCBI Taxonomy" id="586526"/>
    <lineage>
        <taxon>Eukaryota</taxon>
        <taxon>Viridiplantae</taxon>
        <taxon>Streptophyta</taxon>
        <taxon>Embryophyta</taxon>
        <taxon>Tracheophyta</taxon>
        <taxon>Spermatophyta</taxon>
        <taxon>Magnoliopsida</taxon>
        <taxon>eudicotyledons</taxon>
        <taxon>Gunneridae</taxon>
        <taxon>Pentapetalae</taxon>
        <taxon>rosids</taxon>
        <taxon>malvids</taxon>
        <taxon>Brassicales</taxon>
        <taxon>Brassicaceae</taxon>
        <taxon>Arabideae</taxon>
        <taxon>Arabis</taxon>
    </lineage>
</organism>
<feature type="compositionally biased region" description="Pro residues" evidence="1">
    <location>
        <begin position="118"/>
        <end position="195"/>
    </location>
</feature>
<evidence type="ECO:0000256" key="1">
    <source>
        <dbReference type="SAM" id="MobiDB-lite"/>
    </source>
</evidence>
<gene>
    <name evidence="2" type="ORF">ANE_LOCUS17643</name>
</gene>
<dbReference type="PRINTS" id="PR01217">
    <property type="entry name" value="PRICHEXTENSN"/>
</dbReference>
<proteinExistence type="predicted"/>
<evidence type="ECO:0000313" key="3">
    <source>
        <dbReference type="Proteomes" id="UP000489600"/>
    </source>
</evidence>
<feature type="region of interest" description="Disordered" evidence="1">
    <location>
        <begin position="62"/>
        <end position="195"/>
    </location>
</feature>